<dbReference type="Pfam" id="PF03952">
    <property type="entry name" value="Enolase_N"/>
    <property type="match status" value="1"/>
</dbReference>
<feature type="domain" description="Enolase N-terminal" evidence="8">
    <location>
        <begin position="3"/>
        <end position="133"/>
    </location>
</feature>
<evidence type="ECO:0000313" key="9">
    <source>
        <dbReference type="EMBL" id="CZT16617.1"/>
    </source>
</evidence>
<dbReference type="InterPro" id="IPR000941">
    <property type="entry name" value="Enolase"/>
</dbReference>
<dbReference type="HAMAP" id="MF_00318">
    <property type="entry name" value="Enolase"/>
    <property type="match status" value="1"/>
</dbReference>
<dbReference type="PANTHER" id="PTHR11902">
    <property type="entry name" value="ENOLASE"/>
    <property type="match status" value="1"/>
</dbReference>
<protein>
    <recommendedName>
        <fullName evidence="3">phosphopyruvate hydratase</fullName>
        <ecNumber evidence="3">4.2.1.11</ecNumber>
    </recommendedName>
</protein>
<dbReference type="SUPFAM" id="SSF51604">
    <property type="entry name" value="Enolase C-terminal domain-like"/>
    <property type="match status" value="1"/>
</dbReference>
<dbReference type="SMART" id="SM01192">
    <property type="entry name" value="Enolase_C"/>
    <property type="match status" value="1"/>
</dbReference>
<dbReference type="Pfam" id="PF00113">
    <property type="entry name" value="Enolase_C"/>
    <property type="match status" value="1"/>
</dbReference>
<keyword evidence="6" id="KW-0460">Magnesium</keyword>
<dbReference type="PRINTS" id="PR00148">
    <property type="entry name" value="ENOLASE"/>
</dbReference>
<accession>A0A2D3UWK8</accession>
<dbReference type="SMART" id="SM01193">
    <property type="entry name" value="Enolase_N"/>
    <property type="match status" value="1"/>
</dbReference>
<dbReference type="PANTHER" id="PTHR11902:SF6">
    <property type="entry name" value="ENOLASE"/>
    <property type="match status" value="1"/>
</dbReference>
<dbReference type="OrthoDB" id="1739814at2759"/>
<dbReference type="AlphaFoldDB" id="A0A2D3UWK8"/>
<dbReference type="GO" id="GO:0006096">
    <property type="term" value="P:glycolytic process"/>
    <property type="evidence" value="ECO:0007669"/>
    <property type="project" value="UniProtKB-UniPathway"/>
</dbReference>
<feature type="binding site" evidence="6">
    <location>
        <position position="288"/>
    </location>
    <ligand>
        <name>Mg(2+)</name>
        <dbReference type="ChEBI" id="CHEBI:18420"/>
    </ligand>
</feature>
<keyword evidence="10" id="KW-1185">Reference proteome</keyword>
<evidence type="ECO:0000259" key="8">
    <source>
        <dbReference type="SMART" id="SM01193"/>
    </source>
</evidence>
<evidence type="ECO:0000256" key="5">
    <source>
        <dbReference type="ARBA" id="ARBA00023239"/>
    </source>
</evidence>
<evidence type="ECO:0000256" key="3">
    <source>
        <dbReference type="ARBA" id="ARBA00012058"/>
    </source>
</evidence>
<evidence type="ECO:0000259" key="7">
    <source>
        <dbReference type="SMART" id="SM01192"/>
    </source>
</evidence>
<evidence type="ECO:0000256" key="1">
    <source>
        <dbReference type="ARBA" id="ARBA00005031"/>
    </source>
</evidence>
<keyword evidence="5" id="KW-0456">Lyase</keyword>
<dbReference type="Gene3D" id="3.30.390.10">
    <property type="entry name" value="Enolase-like, N-terminal domain"/>
    <property type="match status" value="1"/>
</dbReference>
<dbReference type="InterPro" id="IPR029017">
    <property type="entry name" value="Enolase-like_N"/>
</dbReference>
<dbReference type="GeneID" id="35597667"/>
<comment type="cofactor">
    <cofactor evidence="6">
        <name>Mg(2+)</name>
        <dbReference type="ChEBI" id="CHEBI:18420"/>
    </cofactor>
    <text evidence="6">Mg(2+) is required for catalysis and for stabilizing the dimer.</text>
</comment>
<keyword evidence="4" id="KW-0324">Glycolysis</keyword>
<dbReference type="InterPro" id="IPR036849">
    <property type="entry name" value="Enolase-like_C_sf"/>
</dbReference>
<evidence type="ECO:0000313" key="10">
    <source>
        <dbReference type="Proteomes" id="UP000225277"/>
    </source>
</evidence>
<comment type="similarity">
    <text evidence="2">Belongs to the enolase family.</text>
</comment>
<name>A0A2D3UWK8_9PEZI</name>
<gene>
    <name evidence="9" type="ORF">RCC_02451</name>
</gene>
<dbReference type="InterPro" id="IPR020810">
    <property type="entry name" value="Enolase_C"/>
</dbReference>
<dbReference type="STRING" id="112498.A0A2D3UWK8"/>
<reference evidence="9 10" key="1">
    <citation type="submission" date="2016-03" db="EMBL/GenBank/DDBJ databases">
        <authorList>
            <person name="Ploux O."/>
        </authorList>
    </citation>
    <scope>NUCLEOTIDE SEQUENCE [LARGE SCALE GENOMIC DNA]</scope>
    <source>
        <strain evidence="9 10">URUG2</strain>
    </source>
</reference>
<proteinExistence type="inferred from homology"/>
<dbReference type="EMBL" id="FJUY01000003">
    <property type="protein sequence ID" value="CZT16617.1"/>
    <property type="molecule type" value="Genomic_DNA"/>
</dbReference>
<evidence type="ECO:0000256" key="6">
    <source>
        <dbReference type="PIRSR" id="PIRSR001400-3"/>
    </source>
</evidence>
<dbReference type="GO" id="GO:0000015">
    <property type="term" value="C:phosphopyruvate hydratase complex"/>
    <property type="evidence" value="ECO:0007669"/>
    <property type="project" value="InterPro"/>
</dbReference>
<dbReference type="GO" id="GO:0004634">
    <property type="term" value="F:phosphopyruvate hydratase activity"/>
    <property type="evidence" value="ECO:0007669"/>
    <property type="project" value="UniProtKB-EC"/>
</dbReference>
<evidence type="ECO:0000256" key="2">
    <source>
        <dbReference type="ARBA" id="ARBA00009604"/>
    </source>
</evidence>
<dbReference type="EC" id="4.2.1.11" evidence="3"/>
<dbReference type="UniPathway" id="UPA00109">
    <property type="reaction ID" value="UER00187"/>
</dbReference>
<sequence length="443" mass="48337">MPIQDIWASERLDSTGIPTIQTKMTTEHGRFASLVPSSAPGEANDVCQLRDGVRGINGGKGVSRAVQGINEIIRPALIGLEPATQLKEIDRLMRKLDSTTNLSNLGANAILSVSMCAARAGAQASGLPLYKFIAKEAGMSLYNSVMPVPFMVVLKGRQNSSNKINFREFMIAPIGAASFREAVRLNTETYECLKNVIFEKDSGFTIDDQGRFVLLPRAPSYPLDLLVEAIRRAGHEGRIKIGINAAGQAFERNGLYDAGDGSQECWTRSQLISLYQDLAKKYPILLLEDPFGHDDWMTWTSLNASFKNELELVGGALLLSNPERLQYAKRSAACNALLLKITQIGTISDSLAIAKEAFNSGFSVVVSHSSSETTDDFLADLTVGLRAGHLKSGAPCRGEHVVKYNRLMEIEETFLQYGLPQNCLYAGKAFEDAGDLLARCHLT</sequence>
<dbReference type="SUPFAM" id="SSF54826">
    <property type="entry name" value="Enolase N-terminal domain-like"/>
    <property type="match status" value="1"/>
</dbReference>
<dbReference type="RefSeq" id="XP_023623510.1">
    <property type="nucleotide sequence ID" value="XM_023767742.1"/>
</dbReference>
<evidence type="ECO:0000256" key="4">
    <source>
        <dbReference type="ARBA" id="ARBA00023152"/>
    </source>
</evidence>
<dbReference type="PIRSF" id="PIRSF001400">
    <property type="entry name" value="Enolase"/>
    <property type="match status" value="1"/>
</dbReference>
<dbReference type="Gene3D" id="3.20.20.120">
    <property type="entry name" value="Enolase-like C-terminal domain"/>
    <property type="match status" value="1"/>
</dbReference>
<dbReference type="GO" id="GO:0000287">
    <property type="term" value="F:magnesium ion binding"/>
    <property type="evidence" value="ECO:0007669"/>
    <property type="project" value="InterPro"/>
</dbReference>
<feature type="domain" description="Enolase C-terminal TIM barrel" evidence="7">
    <location>
        <begin position="143"/>
        <end position="433"/>
    </location>
</feature>
<organism evidence="9 10">
    <name type="scientific">Ramularia collo-cygni</name>
    <dbReference type="NCBI Taxonomy" id="112498"/>
    <lineage>
        <taxon>Eukaryota</taxon>
        <taxon>Fungi</taxon>
        <taxon>Dikarya</taxon>
        <taxon>Ascomycota</taxon>
        <taxon>Pezizomycotina</taxon>
        <taxon>Dothideomycetes</taxon>
        <taxon>Dothideomycetidae</taxon>
        <taxon>Mycosphaerellales</taxon>
        <taxon>Mycosphaerellaceae</taxon>
        <taxon>Ramularia</taxon>
    </lineage>
</organism>
<dbReference type="InterPro" id="IPR020811">
    <property type="entry name" value="Enolase_N"/>
</dbReference>
<comment type="pathway">
    <text evidence="1">Carbohydrate degradation; glycolysis; pyruvate from D-glyceraldehyde 3-phosphate: step 4/5.</text>
</comment>
<keyword evidence="6" id="KW-0479">Metal-binding</keyword>
<dbReference type="Proteomes" id="UP000225277">
    <property type="component" value="Unassembled WGS sequence"/>
</dbReference>